<dbReference type="Pfam" id="PF07745">
    <property type="entry name" value="Glyco_hydro_53"/>
    <property type="match status" value="1"/>
</dbReference>
<comment type="similarity">
    <text evidence="1 4">Belongs to the glycosyl hydrolase 53 family.</text>
</comment>
<dbReference type="Gene3D" id="3.20.20.80">
    <property type="entry name" value="Glycosidases"/>
    <property type="match status" value="1"/>
</dbReference>
<keyword evidence="7" id="KW-1185">Reference proteome</keyword>
<dbReference type="Proteomes" id="UP001198200">
    <property type="component" value="Unassembled WGS sequence"/>
</dbReference>
<sequence>MLDYYKGMDISFLQEYMEKGMKTYDLDGTLIDPLKLAKKHGVNAMRLRIWHTPENVPESGGYCSLERTIVMAKKIKQEGFDFLLDFHYSDWWADPGQQRKPKAWENLHGTELEEAVYTYTIKVLCALKEAGAMPDMVQIGNEIRSGLLFPDGELPDYVSMVHLVNAGIRAAREIGGKELLIMIHLDQGGRYFYLKDWFDRAFEAGLSDFDVIGLSYYPFWHGTFNDLKETTKKLIQDFKKPIILAETAHAWRKSKNGFIDEAQEKIAGFAASPLGQRMVLDMDNTIMASLPDKMGRGIYYWEPLCIPRGDEGGWAENMGILDECGRVMEAIHSFEFVRGDAKPELPAKIYKPQRLTVQVHQNVQLPEEVKVLYRDGNIQSHKVKWENAGAVKADEIGMIFVKGIIDGFDGFDDEWTEPVVQEIEVVEKLMSEKNLFADANWDDGLTQWETGSSEDGVNVQLYPEFEDPFPAPPVNAVRVEGVKNFTFHISQKKKNLAPGRYVLKAQYSGTDTTGVEVHLFAEKTKDANTQSSELFQAVIHPTKEWQESKINFSIEEGDTLTAGLTISAPPVYGMVRRFLLYKED</sequence>
<keyword evidence="3 4" id="KW-0326">Glycosidase</keyword>
<dbReference type="Pfam" id="PF07532">
    <property type="entry name" value="Big_4"/>
    <property type="match status" value="1"/>
</dbReference>
<organism evidence="6 7">
    <name type="scientific">Anthropogastromicrobium aceti</name>
    <dbReference type="NCBI Taxonomy" id="2981768"/>
    <lineage>
        <taxon>Bacteria</taxon>
        <taxon>Bacillati</taxon>
        <taxon>Bacillota</taxon>
        <taxon>Clostridia</taxon>
        <taxon>Lachnospirales</taxon>
        <taxon>Lachnospiraceae</taxon>
        <taxon>Anthropogastromicrobium</taxon>
    </lineage>
</organism>
<protein>
    <recommendedName>
        <fullName evidence="4">Arabinogalactan endo-beta-1,4-galactanase</fullName>
        <ecNumber evidence="4">3.2.1.89</ecNumber>
    </recommendedName>
</protein>
<dbReference type="SUPFAM" id="SSF51445">
    <property type="entry name" value="(Trans)glycosidases"/>
    <property type="match status" value="1"/>
</dbReference>
<dbReference type="InterPro" id="IPR011683">
    <property type="entry name" value="Glyco_hydro_53"/>
</dbReference>
<proteinExistence type="inferred from homology"/>
<dbReference type="InterPro" id="IPR017853">
    <property type="entry name" value="GH"/>
</dbReference>
<dbReference type="EC" id="3.2.1.89" evidence="4"/>
<dbReference type="PANTHER" id="PTHR34983">
    <property type="entry name" value="ARABINOGALACTAN ENDO-BETA-1,4-GALACTANASE A"/>
    <property type="match status" value="1"/>
</dbReference>
<evidence type="ECO:0000256" key="3">
    <source>
        <dbReference type="ARBA" id="ARBA00023295"/>
    </source>
</evidence>
<dbReference type="GO" id="GO:0031218">
    <property type="term" value="F:arabinogalactan endo-1,4-beta-galactosidase activity"/>
    <property type="evidence" value="ECO:0007669"/>
    <property type="project" value="UniProtKB-EC"/>
</dbReference>
<evidence type="ECO:0000256" key="4">
    <source>
        <dbReference type="RuleBase" id="RU361192"/>
    </source>
</evidence>
<comment type="caution">
    <text evidence="6">The sequence shown here is derived from an EMBL/GenBank/DDBJ whole genome shotgun (WGS) entry which is preliminary data.</text>
</comment>
<comment type="catalytic activity">
    <reaction evidence="4">
        <text>The enzyme specifically hydrolyzes (1-&gt;4)-beta-D-galactosidic linkages in type I arabinogalactans.</text>
        <dbReference type="EC" id="3.2.1.89"/>
    </reaction>
</comment>
<evidence type="ECO:0000256" key="1">
    <source>
        <dbReference type="ARBA" id="ARBA00010687"/>
    </source>
</evidence>
<evidence type="ECO:0000313" key="6">
    <source>
        <dbReference type="EMBL" id="MCC2223032.1"/>
    </source>
</evidence>
<evidence type="ECO:0000313" key="7">
    <source>
        <dbReference type="Proteomes" id="UP001198200"/>
    </source>
</evidence>
<dbReference type="Gene3D" id="2.60.120.260">
    <property type="entry name" value="Galactose-binding domain-like"/>
    <property type="match status" value="1"/>
</dbReference>
<name>A0AAE3JEW6_9FIRM</name>
<dbReference type="PANTHER" id="PTHR34983:SF2">
    <property type="entry name" value="ENDO-BETA-1,4-GALACTANASE"/>
    <property type="match status" value="1"/>
</dbReference>
<evidence type="ECO:0000256" key="2">
    <source>
        <dbReference type="ARBA" id="ARBA00022801"/>
    </source>
</evidence>
<dbReference type="GO" id="GO:0015926">
    <property type="term" value="F:glucosidase activity"/>
    <property type="evidence" value="ECO:0007669"/>
    <property type="project" value="InterPro"/>
</dbReference>
<dbReference type="AlphaFoldDB" id="A0AAE3JEW6"/>
<dbReference type="RefSeq" id="WP_308732548.1">
    <property type="nucleotide sequence ID" value="NZ_JAJEQN010000064.1"/>
</dbReference>
<gene>
    <name evidence="6" type="ORF">LKD48_15625</name>
</gene>
<feature type="domain" description="Bacterial Ig-like" evidence="5">
    <location>
        <begin position="355"/>
        <end position="407"/>
    </location>
</feature>
<dbReference type="InterPro" id="IPR011081">
    <property type="entry name" value="Big_4"/>
</dbReference>
<dbReference type="GO" id="GO:0045490">
    <property type="term" value="P:pectin catabolic process"/>
    <property type="evidence" value="ECO:0007669"/>
    <property type="project" value="TreeGrafter"/>
</dbReference>
<accession>A0AAE3JEW6</accession>
<keyword evidence="2 4" id="KW-0378">Hydrolase</keyword>
<dbReference type="EMBL" id="JAJEQN010000064">
    <property type="protein sequence ID" value="MCC2223032.1"/>
    <property type="molecule type" value="Genomic_DNA"/>
</dbReference>
<reference evidence="6 7" key="1">
    <citation type="submission" date="2021-10" db="EMBL/GenBank/DDBJ databases">
        <title>Anaerobic single-cell dispensing facilitates the cultivation of human gut bacteria.</title>
        <authorList>
            <person name="Afrizal A."/>
        </authorList>
    </citation>
    <scope>NUCLEOTIDE SEQUENCE [LARGE SCALE GENOMIC DNA]</scope>
    <source>
        <strain evidence="6 7">CLA-AA-H224</strain>
    </source>
</reference>
<evidence type="ECO:0000259" key="5">
    <source>
        <dbReference type="Pfam" id="PF07532"/>
    </source>
</evidence>